<feature type="compositionally biased region" description="Low complexity" evidence="1">
    <location>
        <begin position="340"/>
        <end position="358"/>
    </location>
</feature>
<keyword evidence="2" id="KW-0472">Membrane</keyword>
<gene>
    <name evidence="3" type="ORF">EGH23_23800</name>
</gene>
<keyword evidence="2" id="KW-0812">Transmembrane</keyword>
<dbReference type="AlphaFoldDB" id="A0AAW4PIX9"/>
<keyword evidence="2" id="KW-1133">Transmembrane helix</keyword>
<keyword evidence="4" id="KW-1185">Reference proteome</keyword>
<feature type="transmembrane region" description="Helical" evidence="2">
    <location>
        <begin position="211"/>
        <end position="229"/>
    </location>
</feature>
<name>A0AAW4PIX9_9EURY</name>
<feature type="transmembrane region" description="Helical" evidence="2">
    <location>
        <begin position="179"/>
        <end position="199"/>
    </location>
</feature>
<evidence type="ECO:0000313" key="4">
    <source>
        <dbReference type="Proteomes" id="UP001430455"/>
    </source>
</evidence>
<feature type="compositionally biased region" description="Basic and acidic residues" evidence="1">
    <location>
        <begin position="359"/>
        <end position="399"/>
    </location>
</feature>
<feature type="transmembrane region" description="Helical" evidence="2">
    <location>
        <begin position="72"/>
        <end position="92"/>
    </location>
</feature>
<accession>A0AAW4PIX9</accession>
<evidence type="ECO:0000256" key="2">
    <source>
        <dbReference type="SAM" id="Phobius"/>
    </source>
</evidence>
<protein>
    <submittedName>
        <fullName evidence="3">Uncharacterized protein</fullName>
    </submittedName>
</protein>
<dbReference type="InterPro" id="IPR045782">
    <property type="entry name" value="TrbL_3"/>
</dbReference>
<dbReference type="RefSeq" id="WP_220582474.1">
    <property type="nucleotide sequence ID" value="NZ_RKLT01000031.1"/>
</dbReference>
<reference evidence="3 4" key="1">
    <citation type="submission" date="2021-06" db="EMBL/GenBank/DDBJ databases">
        <title>Halomicroarcula sp. a new haloarchaeum isolated from saline soil.</title>
        <authorList>
            <person name="Duran-Viseras A."/>
            <person name="Sanchez-Porro C."/>
            <person name="Ventosa A."/>
        </authorList>
    </citation>
    <scope>NUCLEOTIDE SEQUENCE [LARGE SCALE GENOMIC DNA]</scope>
    <source>
        <strain evidence="3 4">F27</strain>
    </source>
</reference>
<feature type="region of interest" description="Disordered" evidence="1">
    <location>
        <begin position="288"/>
        <end position="316"/>
    </location>
</feature>
<feature type="transmembrane region" description="Helical" evidence="2">
    <location>
        <begin position="104"/>
        <end position="125"/>
    </location>
</feature>
<dbReference type="EMBL" id="RKLT01000031">
    <property type="protein sequence ID" value="MBX0297893.1"/>
    <property type="molecule type" value="Genomic_DNA"/>
</dbReference>
<dbReference type="Pfam" id="PF19590">
    <property type="entry name" value="TrbL_3"/>
    <property type="match status" value="1"/>
</dbReference>
<evidence type="ECO:0000313" key="3">
    <source>
        <dbReference type="EMBL" id="MBX0297893.1"/>
    </source>
</evidence>
<proteinExistence type="predicted"/>
<feature type="transmembrane region" description="Helical" evidence="2">
    <location>
        <begin position="257"/>
        <end position="277"/>
    </location>
</feature>
<dbReference type="Proteomes" id="UP001430455">
    <property type="component" value="Unassembled WGS sequence"/>
</dbReference>
<feature type="region of interest" description="Disordered" evidence="1">
    <location>
        <begin position="337"/>
        <end position="420"/>
    </location>
</feature>
<comment type="caution">
    <text evidence="3">The sequence shown here is derived from an EMBL/GenBank/DDBJ whole genome shotgun (WGS) entry which is preliminary data.</text>
</comment>
<feature type="transmembrane region" description="Helical" evidence="2">
    <location>
        <begin position="145"/>
        <end position="172"/>
    </location>
</feature>
<organism evidence="3 4">
    <name type="scientific">Haloarcula nitratireducens</name>
    <dbReference type="NCBI Taxonomy" id="2487749"/>
    <lineage>
        <taxon>Archaea</taxon>
        <taxon>Methanobacteriati</taxon>
        <taxon>Methanobacteriota</taxon>
        <taxon>Stenosarchaea group</taxon>
        <taxon>Halobacteria</taxon>
        <taxon>Halobacteriales</taxon>
        <taxon>Haloarculaceae</taxon>
        <taxon>Haloarcula</taxon>
    </lineage>
</organism>
<feature type="compositionally biased region" description="Low complexity" evidence="1">
    <location>
        <begin position="296"/>
        <end position="307"/>
    </location>
</feature>
<sequence>MNSLGDVIVEALEEAARRFVGPISGFISDHAGDLLKIVVETPNPNSVFGRPSNDGWPAIYDFYWETIVPLSLLLWALMIGLVIFLESASYLFSNYHRTKLKKRAFSGLLGILSWWWIAALSLRFIDGLGKFLLPSLAEITFFDTLSISVIGLLGLLVSLTVDIVLFLILALLYLMRHIVLYLFVLLMPLLIVFWVPGVGPFTLASQFMKRLAGFYVPFLFMTIPVALLLRLGQLLGSSVTFTIGGIGQWLLAILTPLVAIISPFILFWQAGALFFMADSAARHASRGRARARVETVRTTGATTASGGQNFARGVRGQPAVRSDGQLLLGSGDSRAHAVGSRLHSSSTSFRSALSTSTTDRTETRTSSKHERSESRNDEFDTLRERGGSSRRETGSRDSDSNTDASSTSESSDDERPRYIN</sequence>
<evidence type="ECO:0000256" key="1">
    <source>
        <dbReference type="SAM" id="MobiDB-lite"/>
    </source>
</evidence>